<dbReference type="Gene3D" id="3.90.1200.10">
    <property type="match status" value="1"/>
</dbReference>
<comment type="caution">
    <text evidence="2">The sequence shown here is derived from an EMBL/GenBank/DDBJ whole genome shotgun (WGS) entry which is preliminary data.</text>
</comment>
<name>A0ABV6YA90_9HYPH</name>
<organism evidence="2 3">
    <name type="scientific">Microvirga arabica</name>
    <dbReference type="NCBI Taxonomy" id="1128671"/>
    <lineage>
        <taxon>Bacteria</taxon>
        <taxon>Pseudomonadati</taxon>
        <taxon>Pseudomonadota</taxon>
        <taxon>Alphaproteobacteria</taxon>
        <taxon>Hyphomicrobiales</taxon>
        <taxon>Methylobacteriaceae</taxon>
        <taxon>Microvirga</taxon>
    </lineage>
</organism>
<keyword evidence="3" id="KW-1185">Reference proteome</keyword>
<reference evidence="2 3" key="1">
    <citation type="submission" date="2024-09" db="EMBL/GenBank/DDBJ databases">
        <title>Nodulacao em especies de Leguminosae Basais da Amazonia e Caracterizacao dos Rizobios e Bacterias Associadas aos Nodulos.</title>
        <authorList>
            <person name="Jambeiro I.C.A."/>
            <person name="Lopes I.S."/>
            <person name="Aguiar E.R.G.R."/>
            <person name="Santos A.F.J."/>
            <person name="Dos Santos J.M.F."/>
            <person name="Gross E."/>
        </authorList>
    </citation>
    <scope>NUCLEOTIDE SEQUENCE [LARGE SCALE GENOMIC DNA]</scope>
    <source>
        <strain evidence="2 3">BRUESC1165</strain>
    </source>
</reference>
<dbReference type="RefSeq" id="WP_203274112.1">
    <property type="nucleotide sequence ID" value="NZ_JAFBID010000058.1"/>
</dbReference>
<accession>A0ABV6YA90</accession>
<evidence type="ECO:0000313" key="3">
    <source>
        <dbReference type="Proteomes" id="UP001593940"/>
    </source>
</evidence>
<sequence>MEKRIELTNAIGQVLQQVTNAPAQDIHIEGKPLRGGIEASGVTLVTVRYRSHSHRQQMFRLVAKQLTGRPAREAAVYQGLVAAHARNLAPGLLAVEESGPGNVLLLIEAVRRTTSWPWRSLKAGEELLVRLAELHADAAGAAALVPEWDYEEDLQAVAEQTREALENCRSDPDLAILVRDLPALDRVVRALPALRRQLLSERPFGSRPIHGDLHPGNVLMGRRHGQDKPILLDWGRARVASPLEDVSSWLQAVGYWEPEGRRRHDTLLASYLSAMGMDRRLTPSVRAVYWMAAASNALSGALLHHLRIARNGCQSSRQRAAAARAAQDALRVVRRADAWWR</sequence>
<protein>
    <submittedName>
        <fullName evidence="2">Phosphotransferase</fullName>
    </submittedName>
</protein>
<evidence type="ECO:0000313" key="2">
    <source>
        <dbReference type="EMBL" id="MFC1458105.1"/>
    </source>
</evidence>
<gene>
    <name evidence="2" type="ORF">ACETIH_15580</name>
</gene>
<dbReference type="SUPFAM" id="SSF56112">
    <property type="entry name" value="Protein kinase-like (PK-like)"/>
    <property type="match status" value="1"/>
</dbReference>
<dbReference type="EMBL" id="JBHOMY010000042">
    <property type="protein sequence ID" value="MFC1458105.1"/>
    <property type="molecule type" value="Genomic_DNA"/>
</dbReference>
<evidence type="ECO:0000259" key="1">
    <source>
        <dbReference type="Pfam" id="PF01636"/>
    </source>
</evidence>
<feature type="domain" description="Aminoglycoside phosphotransferase" evidence="1">
    <location>
        <begin position="55"/>
        <end position="272"/>
    </location>
</feature>
<proteinExistence type="predicted"/>
<dbReference type="InterPro" id="IPR002575">
    <property type="entry name" value="Aminoglycoside_PTrfase"/>
</dbReference>
<dbReference type="Proteomes" id="UP001593940">
    <property type="component" value="Unassembled WGS sequence"/>
</dbReference>
<dbReference type="Pfam" id="PF01636">
    <property type="entry name" value="APH"/>
    <property type="match status" value="1"/>
</dbReference>
<dbReference type="InterPro" id="IPR011009">
    <property type="entry name" value="Kinase-like_dom_sf"/>
</dbReference>